<dbReference type="GO" id="GO:0009396">
    <property type="term" value="P:folic acid-containing compound biosynthetic process"/>
    <property type="evidence" value="ECO:0007669"/>
    <property type="project" value="TreeGrafter"/>
</dbReference>
<evidence type="ECO:0000256" key="3">
    <source>
        <dbReference type="ARBA" id="ARBA00022840"/>
    </source>
</evidence>
<organism evidence="6 7">
    <name type="scientific">Tenacibaculum finnmarkense genomovar ulcerans</name>
    <dbReference type="NCBI Taxonomy" id="2781388"/>
    <lineage>
        <taxon>Bacteria</taxon>
        <taxon>Pseudomonadati</taxon>
        <taxon>Bacteroidota</taxon>
        <taxon>Flavobacteriia</taxon>
        <taxon>Flavobacteriales</taxon>
        <taxon>Flavobacteriaceae</taxon>
        <taxon>Tenacibaculum</taxon>
        <taxon>Tenacibaculum finnmarkense</taxon>
    </lineage>
</organism>
<dbReference type="GO" id="GO:0005524">
    <property type="term" value="F:ATP binding"/>
    <property type="evidence" value="ECO:0007669"/>
    <property type="project" value="UniProtKB-KW"/>
</dbReference>
<evidence type="ECO:0000256" key="4">
    <source>
        <dbReference type="PIRSR" id="PIRSR006806-1"/>
    </source>
</evidence>
<dbReference type="EC" id="6.3.3.2" evidence="5"/>
<dbReference type="InterPro" id="IPR037171">
    <property type="entry name" value="NagB/RpiA_transferase-like"/>
</dbReference>
<feature type="binding site" evidence="4">
    <location>
        <position position="51"/>
    </location>
    <ligand>
        <name>substrate</name>
    </ligand>
</feature>
<dbReference type="PIRSF" id="PIRSF006806">
    <property type="entry name" value="FTHF_cligase"/>
    <property type="match status" value="1"/>
</dbReference>
<gene>
    <name evidence="6" type="ORF">TNO010_180073</name>
</gene>
<dbReference type="RefSeq" id="WP_058884410.1">
    <property type="nucleotide sequence ID" value="NZ_JAFMUG010000008.1"/>
</dbReference>
<keyword evidence="2 4" id="KW-0547">Nucleotide-binding</keyword>
<dbReference type="AlphaFoldDB" id="A0A2I2M756"/>
<sequence length="185" mass="21534">MDKKALRKIYKQKRTALTAQEINIFQESIYQQIFNAEMIDFNAINNVHLFLSMEKFKEIDTQPIIDFFRSKEKKIIVSQCNFADDSLTHFYLEENTELKLNKFSVPEPVNATEVAVTEIDVVFVPMLISDIENYRVGYGKGFYDRFLADCRKDTKIIGLNFFAPIAEITDCNAYDIPLDFVIFPI</sequence>
<feature type="binding site" evidence="4">
    <location>
        <begin position="3"/>
        <end position="7"/>
    </location>
    <ligand>
        <name>ATP</name>
        <dbReference type="ChEBI" id="CHEBI:30616"/>
    </ligand>
</feature>
<keyword evidence="3 4" id="KW-0067">ATP-binding</keyword>
<dbReference type="GO" id="GO:0046872">
    <property type="term" value="F:metal ion binding"/>
    <property type="evidence" value="ECO:0007669"/>
    <property type="project" value="UniProtKB-KW"/>
</dbReference>
<dbReference type="GeneID" id="86819087"/>
<proteinExistence type="inferred from homology"/>
<evidence type="ECO:0000256" key="5">
    <source>
        <dbReference type="RuleBase" id="RU361279"/>
    </source>
</evidence>
<evidence type="ECO:0000256" key="1">
    <source>
        <dbReference type="ARBA" id="ARBA00010638"/>
    </source>
</evidence>
<feature type="binding site" evidence="4">
    <location>
        <position position="58"/>
    </location>
    <ligand>
        <name>substrate</name>
    </ligand>
</feature>
<accession>A0A2I2M756</accession>
<comment type="cofactor">
    <cofactor evidence="5">
        <name>Mg(2+)</name>
        <dbReference type="ChEBI" id="CHEBI:18420"/>
    </cofactor>
</comment>
<dbReference type="Pfam" id="PF01812">
    <property type="entry name" value="5-FTHF_cyc-lig"/>
    <property type="match status" value="1"/>
</dbReference>
<dbReference type="SUPFAM" id="SSF100950">
    <property type="entry name" value="NagB/RpiA/CoA transferase-like"/>
    <property type="match status" value="1"/>
</dbReference>
<evidence type="ECO:0000313" key="6">
    <source>
        <dbReference type="EMBL" id="SOU88376.1"/>
    </source>
</evidence>
<feature type="binding site" evidence="4">
    <location>
        <begin position="135"/>
        <end position="143"/>
    </location>
    <ligand>
        <name>ATP</name>
        <dbReference type="ChEBI" id="CHEBI:30616"/>
    </ligand>
</feature>
<evidence type="ECO:0000256" key="2">
    <source>
        <dbReference type="ARBA" id="ARBA00022741"/>
    </source>
</evidence>
<dbReference type="Proteomes" id="UP000490060">
    <property type="component" value="Unassembled WGS sequence"/>
</dbReference>
<keyword evidence="5" id="KW-0479">Metal-binding</keyword>
<dbReference type="GO" id="GO:0035999">
    <property type="term" value="P:tetrahydrofolate interconversion"/>
    <property type="evidence" value="ECO:0007669"/>
    <property type="project" value="TreeGrafter"/>
</dbReference>
<protein>
    <recommendedName>
        <fullName evidence="5">5-formyltetrahydrofolate cyclo-ligase</fullName>
        <ecNumber evidence="5">6.3.3.2</ecNumber>
    </recommendedName>
</protein>
<dbReference type="PANTHER" id="PTHR23407:SF1">
    <property type="entry name" value="5-FORMYLTETRAHYDROFOLATE CYCLO-LIGASE"/>
    <property type="match status" value="1"/>
</dbReference>
<keyword evidence="6" id="KW-0436">Ligase</keyword>
<evidence type="ECO:0000313" key="7">
    <source>
        <dbReference type="Proteomes" id="UP000490060"/>
    </source>
</evidence>
<dbReference type="NCBIfam" id="TIGR02727">
    <property type="entry name" value="MTHFS_bact"/>
    <property type="match status" value="1"/>
</dbReference>
<comment type="catalytic activity">
    <reaction evidence="5">
        <text>(6S)-5-formyl-5,6,7,8-tetrahydrofolate + ATP = (6R)-5,10-methenyltetrahydrofolate + ADP + phosphate</text>
        <dbReference type="Rhea" id="RHEA:10488"/>
        <dbReference type="ChEBI" id="CHEBI:30616"/>
        <dbReference type="ChEBI" id="CHEBI:43474"/>
        <dbReference type="ChEBI" id="CHEBI:57455"/>
        <dbReference type="ChEBI" id="CHEBI:57457"/>
        <dbReference type="ChEBI" id="CHEBI:456216"/>
        <dbReference type="EC" id="6.3.3.2"/>
    </reaction>
</comment>
<dbReference type="PANTHER" id="PTHR23407">
    <property type="entry name" value="ATPASE INHIBITOR/5-FORMYLTETRAHYDROFOLATE CYCLO-LIGASE"/>
    <property type="match status" value="1"/>
</dbReference>
<dbReference type="InterPro" id="IPR002698">
    <property type="entry name" value="FTHF_cligase"/>
</dbReference>
<keyword evidence="5" id="KW-0460">Magnesium</keyword>
<name>A0A2I2M756_9FLAO</name>
<comment type="similarity">
    <text evidence="1 5">Belongs to the 5-formyltetrahydrofolate cyclo-ligase family.</text>
</comment>
<dbReference type="Gene3D" id="3.40.50.10420">
    <property type="entry name" value="NagB/RpiA/CoA transferase-like"/>
    <property type="match status" value="1"/>
</dbReference>
<dbReference type="GO" id="GO:0030272">
    <property type="term" value="F:5-formyltetrahydrofolate cyclo-ligase activity"/>
    <property type="evidence" value="ECO:0007669"/>
    <property type="project" value="UniProtKB-EC"/>
</dbReference>
<dbReference type="EMBL" id="OENE01000010">
    <property type="protein sequence ID" value="SOU88376.1"/>
    <property type="molecule type" value="Genomic_DNA"/>
</dbReference>
<dbReference type="InterPro" id="IPR024185">
    <property type="entry name" value="FTHF_cligase-like_sf"/>
</dbReference>
<reference evidence="6 7" key="1">
    <citation type="submission" date="2017-11" db="EMBL/GenBank/DDBJ databases">
        <authorList>
            <person name="Duchaud E."/>
        </authorList>
    </citation>
    <scope>NUCLEOTIDE SEQUENCE [LARGE SCALE GENOMIC DNA]</scope>
    <source>
        <strain evidence="6 7">TNO010</strain>
    </source>
</reference>